<evidence type="ECO:0000256" key="1">
    <source>
        <dbReference type="SAM" id="MobiDB-lite"/>
    </source>
</evidence>
<feature type="compositionally biased region" description="Basic and acidic residues" evidence="1">
    <location>
        <begin position="1"/>
        <end position="10"/>
    </location>
</feature>
<reference evidence="2 3" key="1">
    <citation type="journal article" date="2023" name="PLoS ONE">
        <title>Cytospora paraplurivora sp. nov. isolated from orchards with fruit tree decline syndrome in Ontario, Canada.</title>
        <authorList>
            <person name="Ilyukhin E."/>
            <person name="Nguyen H.D.T."/>
            <person name="Castle A.J."/>
            <person name="Ellouze W."/>
        </authorList>
    </citation>
    <scope>NUCLEOTIDE SEQUENCE [LARGE SCALE GENOMIC DNA]</scope>
    <source>
        <strain evidence="2 3">FDS-564</strain>
    </source>
</reference>
<dbReference type="GO" id="GO:0016846">
    <property type="term" value="F:carbon-sulfur lyase activity"/>
    <property type="evidence" value="ECO:0007669"/>
    <property type="project" value="InterPro"/>
</dbReference>
<sequence>MALNSERDLSHLAPGDELPPPEPVNPDKLTATCHCGRISVEMRTHPSKINECQCTICYRYGALWSYFPQDDVNISVNIPTPASPSGGISKSGRSTDSSQRAVNRSGLKSYVRSDSASDGRIAFFFCEHCGCMTHWALTEKGLANLREKAEKKGSDAGKPETGVNCRMLPPRLLEGVEKRMGMHCTRYFTPD</sequence>
<feature type="compositionally biased region" description="Polar residues" evidence="1">
    <location>
        <begin position="86"/>
        <end position="102"/>
    </location>
</feature>
<dbReference type="GO" id="GO:0046872">
    <property type="term" value="F:metal ion binding"/>
    <property type="evidence" value="ECO:0007669"/>
    <property type="project" value="UniProtKB-KW"/>
</dbReference>
<feature type="region of interest" description="Disordered" evidence="1">
    <location>
        <begin position="1"/>
        <end position="25"/>
    </location>
</feature>
<keyword evidence="3" id="KW-1185">Reference proteome</keyword>
<evidence type="ECO:0000313" key="2">
    <source>
        <dbReference type="EMBL" id="KAK7747435.1"/>
    </source>
</evidence>
<evidence type="ECO:0000313" key="3">
    <source>
        <dbReference type="Proteomes" id="UP001320245"/>
    </source>
</evidence>
<dbReference type="Gene3D" id="2.170.150.70">
    <property type="match status" value="1"/>
</dbReference>
<accession>A0AAN9UGA7</accession>
<dbReference type="AlphaFoldDB" id="A0AAN9UGA7"/>
<dbReference type="Proteomes" id="UP001320245">
    <property type="component" value="Unassembled WGS sequence"/>
</dbReference>
<dbReference type="SUPFAM" id="SSF51316">
    <property type="entry name" value="Mss4-like"/>
    <property type="match status" value="1"/>
</dbReference>
<evidence type="ECO:0008006" key="4">
    <source>
        <dbReference type="Google" id="ProtNLM"/>
    </source>
</evidence>
<organism evidence="2 3">
    <name type="scientific">Cytospora paraplurivora</name>
    <dbReference type="NCBI Taxonomy" id="2898453"/>
    <lineage>
        <taxon>Eukaryota</taxon>
        <taxon>Fungi</taxon>
        <taxon>Dikarya</taxon>
        <taxon>Ascomycota</taxon>
        <taxon>Pezizomycotina</taxon>
        <taxon>Sordariomycetes</taxon>
        <taxon>Sordariomycetidae</taxon>
        <taxon>Diaporthales</taxon>
        <taxon>Cytosporaceae</taxon>
        <taxon>Cytospora</taxon>
    </lineage>
</organism>
<protein>
    <recommendedName>
        <fullName evidence="4">CENP-V/GFA domain-containing protein</fullName>
    </recommendedName>
</protein>
<proteinExistence type="predicted"/>
<name>A0AAN9UGA7_9PEZI</name>
<comment type="caution">
    <text evidence="2">The sequence shown here is derived from an EMBL/GenBank/DDBJ whole genome shotgun (WGS) entry which is preliminary data.</text>
</comment>
<dbReference type="InterPro" id="IPR011057">
    <property type="entry name" value="Mss4-like_sf"/>
</dbReference>
<feature type="region of interest" description="Disordered" evidence="1">
    <location>
        <begin position="78"/>
        <end position="105"/>
    </location>
</feature>
<gene>
    <name evidence="2" type="ORF">SLS53_001690</name>
</gene>
<dbReference type="EMBL" id="JAJSPL020000004">
    <property type="protein sequence ID" value="KAK7747435.1"/>
    <property type="molecule type" value="Genomic_DNA"/>
</dbReference>